<dbReference type="EMBL" id="UIGB01000001">
    <property type="protein sequence ID" value="SUU83128.1"/>
    <property type="molecule type" value="Genomic_DNA"/>
</dbReference>
<name>A0A380W2D3_AFIFE</name>
<dbReference type="Pfam" id="PF00356">
    <property type="entry name" value="LacI"/>
    <property type="match status" value="1"/>
</dbReference>
<evidence type="ECO:0000313" key="5">
    <source>
        <dbReference type="EMBL" id="SUU83128.1"/>
    </source>
</evidence>
<dbReference type="Pfam" id="PF13377">
    <property type="entry name" value="Peripla_BP_3"/>
    <property type="match status" value="1"/>
</dbReference>
<protein>
    <submittedName>
        <fullName evidence="5">Gluconate utilization system GNT-I transcriptional repressor</fullName>
    </submittedName>
</protein>
<dbReference type="CDD" id="cd01575">
    <property type="entry name" value="PBP1_GntR"/>
    <property type="match status" value="1"/>
</dbReference>
<keyword evidence="3" id="KW-0804">Transcription</keyword>
<dbReference type="InterPro" id="IPR046335">
    <property type="entry name" value="LacI/GalR-like_sensor"/>
</dbReference>
<dbReference type="Gene3D" id="3.40.50.2300">
    <property type="match status" value="2"/>
</dbReference>
<accession>A0A380W2D3</accession>
<dbReference type="GO" id="GO:0003700">
    <property type="term" value="F:DNA-binding transcription factor activity"/>
    <property type="evidence" value="ECO:0007669"/>
    <property type="project" value="TreeGrafter"/>
</dbReference>
<organism evidence="5 6">
    <name type="scientific">Afipia felis</name>
    <name type="common">Cat scratch disease bacillus</name>
    <dbReference type="NCBI Taxonomy" id="1035"/>
    <lineage>
        <taxon>Bacteria</taxon>
        <taxon>Pseudomonadati</taxon>
        <taxon>Pseudomonadota</taxon>
        <taxon>Alphaproteobacteria</taxon>
        <taxon>Hyphomicrobiales</taxon>
        <taxon>Nitrobacteraceae</taxon>
        <taxon>Afipia</taxon>
    </lineage>
</organism>
<dbReference type="SUPFAM" id="SSF47413">
    <property type="entry name" value="lambda repressor-like DNA-binding domains"/>
    <property type="match status" value="1"/>
</dbReference>
<proteinExistence type="predicted"/>
<evidence type="ECO:0000259" key="4">
    <source>
        <dbReference type="PROSITE" id="PS50932"/>
    </source>
</evidence>
<dbReference type="SUPFAM" id="SSF53822">
    <property type="entry name" value="Periplasmic binding protein-like I"/>
    <property type="match status" value="1"/>
</dbReference>
<evidence type="ECO:0000256" key="1">
    <source>
        <dbReference type="ARBA" id="ARBA00023015"/>
    </source>
</evidence>
<evidence type="ECO:0000256" key="2">
    <source>
        <dbReference type="ARBA" id="ARBA00023125"/>
    </source>
</evidence>
<feature type="domain" description="HTH lacI-type" evidence="4">
    <location>
        <begin position="8"/>
        <end position="62"/>
    </location>
</feature>
<dbReference type="SMART" id="SM00354">
    <property type="entry name" value="HTH_LACI"/>
    <property type="match status" value="1"/>
</dbReference>
<dbReference type="InterPro" id="IPR010982">
    <property type="entry name" value="Lambda_DNA-bd_dom_sf"/>
</dbReference>
<dbReference type="AlphaFoldDB" id="A0A380W2D3"/>
<sequence length="340" mass="36917">MSTEKSNITLDDVAAKAGVSPITVSRTLRKPNLVAEKTRKQVELAISKLGYVPDLIAGSLASRQTRQIAVVIPSLNTPAFMRMVRGISEYLSPRGYQFVLGDNNLSGDDETKLIASLLGRRSDGIILADIVQTPEARRILERSGVPVVETWSLTRRPVDMNVGFNNQAAAREAVRHLVDIGRRRIGMICGPLRANERGRQRALGFRRAMEEANLNADLFVELPLPISFSDTSVALRTLYDRDKGLDAVFCSGDSFAVGALFEAQRQGRAVPDDLAIVGLGDLDLASYVVPALTRAEVPGYEMGRLAAEMIVSRLSGNTISKKVIDVGFKLVVKGSTVKPA</sequence>
<reference evidence="5 6" key="1">
    <citation type="submission" date="2018-06" db="EMBL/GenBank/DDBJ databases">
        <authorList>
            <consortium name="Pathogen Informatics"/>
            <person name="Doyle S."/>
        </authorList>
    </citation>
    <scope>NUCLEOTIDE SEQUENCE [LARGE SCALE GENOMIC DNA]</scope>
    <source>
        <strain evidence="5 6">NCTC12722</strain>
    </source>
</reference>
<dbReference type="RefSeq" id="WP_002717909.1">
    <property type="nucleotide sequence ID" value="NZ_UFSI01000001.1"/>
</dbReference>
<dbReference type="PANTHER" id="PTHR30146">
    <property type="entry name" value="LACI-RELATED TRANSCRIPTIONAL REPRESSOR"/>
    <property type="match status" value="1"/>
</dbReference>
<keyword evidence="2" id="KW-0238">DNA-binding</keyword>
<dbReference type="PANTHER" id="PTHR30146:SF33">
    <property type="entry name" value="TRANSCRIPTIONAL REGULATOR"/>
    <property type="match status" value="1"/>
</dbReference>
<dbReference type="PROSITE" id="PS50932">
    <property type="entry name" value="HTH_LACI_2"/>
    <property type="match status" value="1"/>
</dbReference>
<dbReference type="GO" id="GO:0000976">
    <property type="term" value="F:transcription cis-regulatory region binding"/>
    <property type="evidence" value="ECO:0007669"/>
    <property type="project" value="TreeGrafter"/>
</dbReference>
<dbReference type="CDD" id="cd01392">
    <property type="entry name" value="HTH_LacI"/>
    <property type="match status" value="1"/>
</dbReference>
<evidence type="ECO:0000256" key="3">
    <source>
        <dbReference type="ARBA" id="ARBA00023163"/>
    </source>
</evidence>
<keyword evidence="1" id="KW-0805">Transcription regulation</keyword>
<dbReference type="InterPro" id="IPR028082">
    <property type="entry name" value="Peripla_BP_I"/>
</dbReference>
<dbReference type="OrthoDB" id="7170131at2"/>
<evidence type="ECO:0000313" key="6">
    <source>
        <dbReference type="Proteomes" id="UP000254343"/>
    </source>
</evidence>
<dbReference type="InterPro" id="IPR000843">
    <property type="entry name" value="HTH_LacI"/>
</dbReference>
<dbReference type="Proteomes" id="UP000254343">
    <property type="component" value="Unassembled WGS sequence"/>
</dbReference>
<dbReference type="Gene3D" id="1.10.260.40">
    <property type="entry name" value="lambda repressor-like DNA-binding domains"/>
    <property type="match status" value="1"/>
</dbReference>
<gene>
    <name evidence="5" type="primary">gntR</name>
    <name evidence="5" type="ORF">NCTC12722_00289</name>
</gene>